<dbReference type="OrthoDB" id="9808424at2"/>
<reference evidence="5 6" key="1">
    <citation type="submission" date="2019-06" db="EMBL/GenBank/DDBJ databases">
        <title>Paenimaribius caenipelagi gen. nov., sp. nov., isolated from a tidal flat.</title>
        <authorList>
            <person name="Yoon J.-H."/>
        </authorList>
    </citation>
    <scope>NUCLEOTIDE SEQUENCE [LARGE SCALE GENOMIC DNA]</scope>
    <source>
        <strain evidence="5 6">JBTF-M29</strain>
    </source>
</reference>
<keyword evidence="6" id="KW-1185">Reference proteome</keyword>
<evidence type="ECO:0000313" key="5">
    <source>
        <dbReference type="EMBL" id="TRD17784.1"/>
    </source>
</evidence>
<dbReference type="PANTHER" id="PTHR10434">
    <property type="entry name" value="1-ACYL-SN-GLYCEROL-3-PHOSPHATE ACYLTRANSFERASE"/>
    <property type="match status" value="1"/>
</dbReference>
<dbReference type="Pfam" id="PF01553">
    <property type="entry name" value="Acyltransferase"/>
    <property type="match status" value="1"/>
</dbReference>
<evidence type="ECO:0000313" key="6">
    <source>
        <dbReference type="Proteomes" id="UP000318590"/>
    </source>
</evidence>
<feature type="domain" description="Phospholipid/glycerol acyltransferase" evidence="4">
    <location>
        <begin position="37"/>
        <end position="159"/>
    </location>
</feature>
<evidence type="ECO:0000259" key="4">
    <source>
        <dbReference type="SMART" id="SM00563"/>
    </source>
</evidence>
<dbReference type="CDD" id="cd07989">
    <property type="entry name" value="LPLAT_AGPAT-like"/>
    <property type="match status" value="1"/>
</dbReference>
<dbReference type="SMART" id="SM00563">
    <property type="entry name" value="PlsC"/>
    <property type="match status" value="1"/>
</dbReference>
<dbReference type="EMBL" id="VFSV01000022">
    <property type="protein sequence ID" value="TRD17784.1"/>
    <property type="molecule type" value="Genomic_DNA"/>
</dbReference>
<proteinExistence type="predicted"/>
<evidence type="ECO:0000256" key="3">
    <source>
        <dbReference type="ARBA" id="ARBA00023315"/>
    </source>
</evidence>
<protein>
    <submittedName>
        <fullName evidence="5">1-acyl-sn-glycerol-3-phosphate acyltransferase</fullName>
    </submittedName>
</protein>
<name>A0A547PUP9_9RHOB</name>
<accession>A0A547PUP9</accession>
<dbReference type="RefSeq" id="WP_142835165.1">
    <property type="nucleotide sequence ID" value="NZ_VFSV01000022.1"/>
</dbReference>
<comment type="caution">
    <text evidence="5">The sequence shown here is derived from an EMBL/GenBank/DDBJ whole genome shotgun (WGS) entry which is preliminary data.</text>
</comment>
<organism evidence="5 6">
    <name type="scientific">Palleronia caenipelagi</name>
    <dbReference type="NCBI Taxonomy" id="2489174"/>
    <lineage>
        <taxon>Bacteria</taxon>
        <taxon>Pseudomonadati</taxon>
        <taxon>Pseudomonadota</taxon>
        <taxon>Alphaproteobacteria</taxon>
        <taxon>Rhodobacterales</taxon>
        <taxon>Roseobacteraceae</taxon>
        <taxon>Palleronia</taxon>
    </lineage>
</organism>
<keyword evidence="3 5" id="KW-0012">Acyltransferase</keyword>
<sequence>MASFFAGVLAALIEFLARIITAVRAIWDGVGPIQAQRIYFANHTSNGDFVLIWTVLPPSLRRRTRPVAAADYWLSSGLKRFVGREVFDAVLIERDPTHRQTDPVSQMAAALDGGSSLILFPEGTRNTGEEHLLPFKTGLYHLARHRPAVDLVPVWIENLNRVMPKGEVIPIPLLCTVRFGEAMRLSDGETRDDFLARCRAALLILSEKGPVT</sequence>
<dbReference type="PANTHER" id="PTHR10434:SF11">
    <property type="entry name" value="1-ACYL-SN-GLYCEROL-3-PHOSPHATE ACYLTRANSFERASE"/>
    <property type="match status" value="1"/>
</dbReference>
<dbReference type="AlphaFoldDB" id="A0A547PUP9"/>
<dbReference type="InterPro" id="IPR002123">
    <property type="entry name" value="Plipid/glycerol_acylTrfase"/>
</dbReference>
<dbReference type="Proteomes" id="UP000318590">
    <property type="component" value="Unassembled WGS sequence"/>
</dbReference>
<keyword evidence="2 5" id="KW-0808">Transferase</keyword>
<evidence type="ECO:0000256" key="2">
    <source>
        <dbReference type="ARBA" id="ARBA00022679"/>
    </source>
</evidence>
<dbReference type="GO" id="GO:0003841">
    <property type="term" value="F:1-acylglycerol-3-phosphate O-acyltransferase activity"/>
    <property type="evidence" value="ECO:0007669"/>
    <property type="project" value="TreeGrafter"/>
</dbReference>
<gene>
    <name evidence="5" type="ORF">FEV53_12490</name>
</gene>
<dbReference type="GO" id="GO:0006654">
    <property type="term" value="P:phosphatidic acid biosynthetic process"/>
    <property type="evidence" value="ECO:0007669"/>
    <property type="project" value="TreeGrafter"/>
</dbReference>
<evidence type="ECO:0000256" key="1">
    <source>
        <dbReference type="ARBA" id="ARBA00005189"/>
    </source>
</evidence>
<comment type="pathway">
    <text evidence="1">Lipid metabolism.</text>
</comment>
<dbReference type="SUPFAM" id="SSF69593">
    <property type="entry name" value="Glycerol-3-phosphate (1)-acyltransferase"/>
    <property type="match status" value="1"/>
</dbReference>